<keyword evidence="2 5" id="KW-0378">Hydrolase</keyword>
<dbReference type="InterPro" id="IPR015797">
    <property type="entry name" value="NUDIX_hydrolase-like_dom_sf"/>
</dbReference>
<dbReference type="Proteomes" id="UP001257627">
    <property type="component" value="Unassembled WGS sequence"/>
</dbReference>
<dbReference type="InterPro" id="IPR020084">
    <property type="entry name" value="NUDIX_hydrolase_CS"/>
</dbReference>
<dbReference type="PANTHER" id="PTHR43046">
    <property type="entry name" value="GDP-MANNOSE MANNOSYL HYDROLASE"/>
    <property type="match status" value="1"/>
</dbReference>
<dbReference type="GO" id="GO:0016787">
    <property type="term" value="F:hydrolase activity"/>
    <property type="evidence" value="ECO:0007669"/>
    <property type="project" value="UniProtKB-KW"/>
</dbReference>
<evidence type="ECO:0000256" key="1">
    <source>
        <dbReference type="ARBA" id="ARBA00001946"/>
    </source>
</evidence>
<comment type="cofactor">
    <cofactor evidence="1">
        <name>Mg(2+)</name>
        <dbReference type="ChEBI" id="CHEBI:18420"/>
    </cofactor>
</comment>
<name>A0ABU3UXV7_9ACTN</name>
<dbReference type="InterPro" id="IPR000086">
    <property type="entry name" value="NUDIX_hydrolase_dom"/>
</dbReference>
<protein>
    <submittedName>
        <fullName evidence="5">NUDIX hydrolase</fullName>
    </submittedName>
</protein>
<dbReference type="PROSITE" id="PS51462">
    <property type="entry name" value="NUDIX"/>
    <property type="match status" value="1"/>
</dbReference>
<comment type="caution">
    <text evidence="5">The sequence shown here is derived from an EMBL/GenBank/DDBJ whole genome shotgun (WGS) entry which is preliminary data.</text>
</comment>
<keyword evidence="6" id="KW-1185">Reference proteome</keyword>
<evidence type="ECO:0000313" key="6">
    <source>
        <dbReference type="Proteomes" id="UP001257627"/>
    </source>
</evidence>
<proteinExistence type="predicted"/>
<dbReference type="PANTHER" id="PTHR43046:SF12">
    <property type="entry name" value="GDP-MANNOSE MANNOSYL HYDROLASE"/>
    <property type="match status" value="1"/>
</dbReference>
<evidence type="ECO:0000256" key="3">
    <source>
        <dbReference type="ARBA" id="ARBA00022842"/>
    </source>
</evidence>
<accession>A0ABU3UXV7</accession>
<reference evidence="5 6" key="1">
    <citation type="submission" date="2023-02" db="EMBL/GenBank/DDBJ databases">
        <authorList>
            <person name="Maleckis M."/>
        </authorList>
    </citation>
    <scope>NUCLEOTIDE SEQUENCE [LARGE SCALE GENOMIC DNA]</scope>
    <source>
        <strain evidence="5 6">P8-A2</strain>
    </source>
</reference>
<evidence type="ECO:0000313" key="5">
    <source>
        <dbReference type="EMBL" id="MDU8998745.1"/>
    </source>
</evidence>
<dbReference type="Pfam" id="PF00293">
    <property type="entry name" value="NUDIX"/>
    <property type="match status" value="1"/>
</dbReference>
<feature type="domain" description="Nudix hydrolase" evidence="4">
    <location>
        <begin position="12"/>
        <end position="150"/>
    </location>
</feature>
<sequence>MHKDTDFTNPPRRRIGALAIIRVETQGAVLLVQKAYKAGAFGLPGGSAHADEPPHLACRREVREETGLIFTPGRLLAVDYVPRNDATGVTEGVNFVFDGGREPTGAEIVLPEAAPGEEPELIGWEFVPLDRLSECVTANTERRIRAALAAPDEPHLPTACLAEGRVPADAP</sequence>
<evidence type="ECO:0000256" key="2">
    <source>
        <dbReference type="ARBA" id="ARBA00022801"/>
    </source>
</evidence>
<dbReference type="Gene3D" id="3.90.79.10">
    <property type="entry name" value="Nucleoside Triphosphate Pyrophosphohydrolase"/>
    <property type="match status" value="1"/>
</dbReference>
<evidence type="ECO:0000259" key="4">
    <source>
        <dbReference type="PROSITE" id="PS51462"/>
    </source>
</evidence>
<dbReference type="EMBL" id="JARAKF010000001">
    <property type="protein sequence ID" value="MDU8998745.1"/>
    <property type="molecule type" value="Genomic_DNA"/>
</dbReference>
<dbReference type="RefSeq" id="WP_316735405.1">
    <property type="nucleotide sequence ID" value="NZ_JARAKF010000001.1"/>
</dbReference>
<dbReference type="PROSITE" id="PS00893">
    <property type="entry name" value="NUDIX_BOX"/>
    <property type="match status" value="1"/>
</dbReference>
<dbReference type="SUPFAM" id="SSF55811">
    <property type="entry name" value="Nudix"/>
    <property type="match status" value="1"/>
</dbReference>
<gene>
    <name evidence="5" type="ORF">PU648_41570</name>
</gene>
<keyword evidence="3" id="KW-0460">Magnesium</keyword>
<organism evidence="5 6">
    <name type="scientific">Streptomyces mirabilis</name>
    <dbReference type="NCBI Taxonomy" id="68239"/>
    <lineage>
        <taxon>Bacteria</taxon>
        <taxon>Bacillati</taxon>
        <taxon>Actinomycetota</taxon>
        <taxon>Actinomycetes</taxon>
        <taxon>Kitasatosporales</taxon>
        <taxon>Streptomycetaceae</taxon>
        <taxon>Streptomyces</taxon>
    </lineage>
</organism>